<organism evidence="2 3">
    <name type="scientific">Mycolicibacterium conceptionense</name>
    <dbReference type="NCBI Taxonomy" id="451644"/>
    <lineage>
        <taxon>Bacteria</taxon>
        <taxon>Bacillati</taxon>
        <taxon>Actinomycetota</taxon>
        <taxon>Actinomycetes</taxon>
        <taxon>Mycobacteriales</taxon>
        <taxon>Mycobacteriaceae</taxon>
        <taxon>Mycolicibacterium</taxon>
    </lineage>
</organism>
<reference evidence="2 3" key="1">
    <citation type="submission" date="2015-06" db="EMBL/GenBank/DDBJ databases">
        <title>Genome sequence of Mycobacterium conceptionense strain MLE.</title>
        <authorList>
            <person name="Greninger A.L."/>
            <person name="Cunningham G."/>
            <person name="Chiu C.Y."/>
            <person name="Miller S."/>
        </authorList>
    </citation>
    <scope>NUCLEOTIDE SEQUENCE [LARGE SCALE GENOMIC DNA]</scope>
    <source>
        <strain evidence="2 3">MLE</strain>
    </source>
</reference>
<feature type="coiled-coil region" evidence="1">
    <location>
        <begin position="81"/>
        <end position="108"/>
    </location>
</feature>
<accession>A0A0J8U098</accession>
<evidence type="ECO:0000313" key="3">
    <source>
        <dbReference type="Proteomes" id="UP000037594"/>
    </source>
</evidence>
<dbReference type="EMBL" id="LFOD01000064">
    <property type="protein sequence ID" value="KMV13955.1"/>
    <property type="molecule type" value="Genomic_DNA"/>
</dbReference>
<keyword evidence="1" id="KW-0175">Coiled coil</keyword>
<sequence>MPDHATGTPADPFPAARRDALRQLRSLAEPGEWVPVQDTHGENQLAVAGFERTRTIAHVCASGPDYGRGNAFYLAAAASSMMDVLDALDAVEAERDELRARLAAIRVAE</sequence>
<dbReference type="AlphaFoldDB" id="A0A0J8U098"/>
<dbReference type="RefSeq" id="WP_048896538.1">
    <property type="nucleotide sequence ID" value="NZ_LFOD01000064.1"/>
</dbReference>
<protein>
    <submittedName>
        <fullName evidence="2">Uncharacterized protein</fullName>
    </submittedName>
</protein>
<name>A0A0J8U098_9MYCO</name>
<dbReference type="PATRIC" id="fig|451644.5.peg.6733"/>
<gene>
    <name evidence="2" type="ORF">ACT17_32765</name>
</gene>
<dbReference type="OrthoDB" id="9988637at2"/>
<evidence type="ECO:0000256" key="1">
    <source>
        <dbReference type="SAM" id="Coils"/>
    </source>
</evidence>
<comment type="caution">
    <text evidence="2">The sequence shown here is derived from an EMBL/GenBank/DDBJ whole genome shotgun (WGS) entry which is preliminary data.</text>
</comment>
<evidence type="ECO:0000313" key="2">
    <source>
        <dbReference type="EMBL" id="KMV13955.1"/>
    </source>
</evidence>
<dbReference type="Proteomes" id="UP000037594">
    <property type="component" value="Unassembled WGS sequence"/>
</dbReference>
<proteinExistence type="predicted"/>